<name>A0A2U1LLL8_ARTAN</name>
<dbReference type="InterPro" id="IPR017451">
    <property type="entry name" value="F-box-assoc_interact_dom"/>
</dbReference>
<dbReference type="AlphaFoldDB" id="A0A2U1LLL8"/>
<dbReference type="InterPro" id="IPR036047">
    <property type="entry name" value="F-box-like_dom_sf"/>
</dbReference>
<dbReference type="InterPro" id="IPR013187">
    <property type="entry name" value="F-box-assoc_dom_typ3"/>
</dbReference>
<dbReference type="CDD" id="cd22157">
    <property type="entry name" value="F-box_AtFBW1-like"/>
    <property type="match status" value="1"/>
</dbReference>
<accession>A0A2U1LLL8</accession>
<proteinExistence type="predicted"/>
<comment type="caution">
    <text evidence="2">The sequence shown here is derived from an EMBL/GenBank/DDBJ whole genome shotgun (WGS) entry which is preliminary data.</text>
</comment>
<dbReference type="PANTHER" id="PTHR31672">
    <property type="entry name" value="BNACNNG10540D PROTEIN"/>
    <property type="match status" value="1"/>
</dbReference>
<gene>
    <name evidence="2" type="ORF">CTI12_AA477330</name>
</gene>
<dbReference type="NCBIfam" id="TIGR01640">
    <property type="entry name" value="F_box_assoc_1"/>
    <property type="match status" value="1"/>
</dbReference>
<dbReference type="SUPFAM" id="SSF81383">
    <property type="entry name" value="F-box domain"/>
    <property type="match status" value="1"/>
</dbReference>
<feature type="domain" description="F-box associated beta-propeller type 3" evidence="1">
    <location>
        <begin position="85"/>
        <end position="322"/>
    </location>
</feature>
<dbReference type="OrthoDB" id="1867629at2759"/>
<dbReference type="PANTHER" id="PTHR31672:SF13">
    <property type="entry name" value="F-BOX PROTEIN CPR30-LIKE"/>
    <property type="match status" value="1"/>
</dbReference>
<dbReference type="EMBL" id="PKPP01008734">
    <property type="protein sequence ID" value="PWA49898.1"/>
    <property type="molecule type" value="Genomic_DNA"/>
</dbReference>
<dbReference type="STRING" id="35608.A0A2U1LLL8"/>
<sequence>MASRKRPVAMEKLPDDILFDNICIRLPAKLVAQMRCVSKPWNAYLSQPSFIKSHRDRFVRNNDETLMIIGHGFPFDGDKPYTTHNSQSPYDEVTHLIKLPANMPNSENICYNAVVGSINGLVCFASYESDACEAVVYIWNPSLSALLTLPPHMYYSYSGCFRFGFDPKTDDYKVVKLSFHTDYPSNPLGWPPVIYNMKEVEVYSMKKGCWDIITPRFPSHIAEIYDGNEVCVDGHDGHIHWLCAINQEKTQQTIVTFDVGLETFGEISLPRPIQDGNASRTFVLGKMAGKLCVMSYVDDEYEVWVMGEYGVAESWAKQNIFSHFSGKIDPFGFTLNSEFLFGIGHRLALYDPNGAKVKLFNITKPSTTTKIVHYVESLVWVEPPK</sequence>
<protein>
    <submittedName>
        <fullName evidence="2">F-box domain-containing protein</fullName>
    </submittedName>
</protein>
<keyword evidence="3" id="KW-1185">Reference proteome</keyword>
<dbReference type="Proteomes" id="UP000245207">
    <property type="component" value="Unassembled WGS sequence"/>
</dbReference>
<organism evidence="2 3">
    <name type="scientific">Artemisia annua</name>
    <name type="common">Sweet wormwood</name>
    <dbReference type="NCBI Taxonomy" id="35608"/>
    <lineage>
        <taxon>Eukaryota</taxon>
        <taxon>Viridiplantae</taxon>
        <taxon>Streptophyta</taxon>
        <taxon>Embryophyta</taxon>
        <taxon>Tracheophyta</taxon>
        <taxon>Spermatophyta</taxon>
        <taxon>Magnoliopsida</taxon>
        <taxon>eudicotyledons</taxon>
        <taxon>Gunneridae</taxon>
        <taxon>Pentapetalae</taxon>
        <taxon>asterids</taxon>
        <taxon>campanulids</taxon>
        <taxon>Asterales</taxon>
        <taxon>Asteraceae</taxon>
        <taxon>Asteroideae</taxon>
        <taxon>Anthemideae</taxon>
        <taxon>Artemisiinae</taxon>
        <taxon>Artemisia</taxon>
    </lineage>
</organism>
<evidence type="ECO:0000313" key="3">
    <source>
        <dbReference type="Proteomes" id="UP000245207"/>
    </source>
</evidence>
<reference evidence="2 3" key="1">
    <citation type="journal article" date="2018" name="Mol. Plant">
        <title>The genome of Artemisia annua provides insight into the evolution of Asteraceae family and artemisinin biosynthesis.</title>
        <authorList>
            <person name="Shen Q."/>
            <person name="Zhang L."/>
            <person name="Liao Z."/>
            <person name="Wang S."/>
            <person name="Yan T."/>
            <person name="Shi P."/>
            <person name="Liu M."/>
            <person name="Fu X."/>
            <person name="Pan Q."/>
            <person name="Wang Y."/>
            <person name="Lv Z."/>
            <person name="Lu X."/>
            <person name="Zhang F."/>
            <person name="Jiang W."/>
            <person name="Ma Y."/>
            <person name="Chen M."/>
            <person name="Hao X."/>
            <person name="Li L."/>
            <person name="Tang Y."/>
            <person name="Lv G."/>
            <person name="Zhou Y."/>
            <person name="Sun X."/>
            <person name="Brodelius P.E."/>
            <person name="Rose J.K.C."/>
            <person name="Tang K."/>
        </authorList>
    </citation>
    <scope>NUCLEOTIDE SEQUENCE [LARGE SCALE GENOMIC DNA]</scope>
    <source>
        <strain evidence="3">cv. Huhao1</strain>
        <tissue evidence="2">Leaf</tissue>
    </source>
</reference>
<dbReference type="Pfam" id="PF08268">
    <property type="entry name" value="FBA_3"/>
    <property type="match status" value="1"/>
</dbReference>
<evidence type="ECO:0000313" key="2">
    <source>
        <dbReference type="EMBL" id="PWA49898.1"/>
    </source>
</evidence>
<evidence type="ECO:0000259" key="1">
    <source>
        <dbReference type="Pfam" id="PF08268"/>
    </source>
</evidence>
<dbReference type="InterPro" id="IPR050796">
    <property type="entry name" value="SCF_F-box_component"/>
</dbReference>